<evidence type="ECO:0000256" key="3">
    <source>
        <dbReference type="ARBA" id="ARBA00023295"/>
    </source>
</evidence>
<evidence type="ECO:0000256" key="1">
    <source>
        <dbReference type="ARBA" id="ARBA00010646"/>
    </source>
</evidence>
<dbReference type="Proteomes" id="UP000679992">
    <property type="component" value="Unassembled WGS sequence"/>
</dbReference>
<protein>
    <recommendedName>
        <fullName evidence="6">Glycoside hydrolase</fullName>
    </recommendedName>
</protein>
<dbReference type="PROSITE" id="PS51904">
    <property type="entry name" value="GLYCOSYL_HYDROL_F25_2"/>
    <property type="match status" value="1"/>
</dbReference>
<dbReference type="SMART" id="SM00641">
    <property type="entry name" value="Glyco_25"/>
    <property type="match status" value="1"/>
</dbReference>
<dbReference type="Pfam" id="PF01183">
    <property type="entry name" value="Glyco_hydro_25"/>
    <property type="match status" value="1"/>
</dbReference>
<dbReference type="EMBL" id="BOSL01000011">
    <property type="protein sequence ID" value="GIP54438.1"/>
    <property type="molecule type" value="Genomic_DNA"/>
</dbReference>
<dbReference type="Gene3D" id="3.20.20.80">
    <property type="entry name" value="Glycosidases"/>
    <property type="match status" value="1"/>
</dbReference>
<gene>
    <name evidence="4" type="ORF">J42TS3_34730</name>
</gene>
<comment type="caution">
    <text evidence="4">The sequence shown here is derived from an EMBL/GenBank/DDBJ whole genome shotgun (WGS) entry which is preliminary data.</text>
</comment>
<keyword evidence="2" id="KW-0378">Hydrolase</keyword>
<dbReference type="SUPFAM" id="SSF51445">
    <property type="entry name" value="(Trans)glycosidases"/>
    <property type="match status" value="1"/>
</dbReference>
<dbReference type="CDD" id="cd00599">
    <property type="entry name" value="GH25_muramidase"/>
    <property type="match status" value="1"/>
</dbReference>
<dbReference type="InterPro" id="IPR002053">
    <property type="entry name" value="Glyco_hydro_25"/>
</dbReference>
<comment type="similarity">
    <text evidence="1">Belongs to the glycosyl hydrolase 25 family.</text>
</comment>
<name>A0ABQ4MEL1_9BACL</name>
<dbReference type="RefSeq" id="WP_213655720.1">
    <property type="nucleotide sequence ID" value="NZ_BOSL01000011.1"/>
</dbReference>
<evidence type="ECO:0000313" key="4">
    <source>
        <dbReference type="EMBL" id="GIP54438.1"/>
    </source>
</evidence>
<accession>A0ABQ4MEL1</accession>
<dbReference type="InterPro" id="IPR017853">
    <property type="entry name" value="GH"/>
</dbReference>
<dbReference type="PANTHER" id="PTHR34135">
    <property type="entry name" value="LYSOZYME"/>
    <property type="match status" value="1"/>
</dbReference>
<keyword evidence="5" id="KW-1185">Reference proteome</keyword>
<evidence type="ECO:0000313" key="5">
    <source>
        <dbReference type="Proteomes" id="UP000679992"/>
    </source>
</evidence>
<reference evidence="4 5" key="1">
    <citation type="submission" date="2021-03" db="EMBL/GenBank/DDBJ databases">
        <title>Antimicrobial resistance genes in bacteria isolated from Japanese honey, and their potential for conferring macrolide and lincosamide resistance in the American foulbrood pathogen Paenibacillus larvae.</title>
        <authorList>
            <person name="Okamoto M."/>
            <person name="Kumagai M."/>
            <person name="Kanamori H."/>
            <person name="Takamatsu D."/>
        </authorList>
    </citation>
    <scope>NUCLEOTIDE SEQUENCE [LARGE SCALE GENOMIC DNA]</scope>
    <source>
        <strain evidence="4 5">J42TS3</strain>
    </source>
</reference>
<proteinExistence type="inferred from homology"/>
<dbReference type="InterPro" id="IPR018077">
    <property type="entry name" value="Glyco_hydro_fam25_subgr"/>
</dbReference>
<sequence>MQARNSGNARGIDVSHWQGGINWPKVKADGISFAFVKATQGTAWVDPQFKTNASGAKAAGLLIGPYHFVDATTPETAIQQAQHFAKTIQASGITFDLPPVMDYENNPKGLSKAQINAVAVAFLKEVQKLTGIVPIIYTGNAFAQQFEPSLGQYSLWIARYSSNVPYDVPAWKRWDFWQYSDSGKVSGIAGNVDLNEYRGSLSDLKASFFNSSNEQVKEGNSVTERDIHQVSEWAAKDWAEAQTKGLFDGTRPGDPLTREEAAIALNRLQKQWLSMHQNS</sequence>
<dbReference type="PANTHER" id="PTHR34135:SF2">
    <property type="entry name" value="LYSOZYME"/>
    <property type="match status" value="1"/>
</dbReference>
<keyword evidence="3" id="KW-0326">Glycosidase</keyword>
<evidence type="ECO:0008006" key="6">
    <source>
        <dbReference type="Google" id="ProtNLM"/>
    </source>
</evidence>
<organism evidence="4 5">
    <name type="scientific">Paenibacillus vini</name>
    <dbReference type="NCBI Taxonomy" id="1476024"/>
    <lineage>
        <taxon>Bacteria</taxon>
        <taxon>Bacillati</taxon>
        <taxon>Bacillota</taxon>
        <taxon>Bacilli</taxon>
        <taxon>Bacillales</taxon>
        <taxon>Paenibacillaceae</taxon>
        <taxon>Paenibacillus</taxon>
    </lineage>
</organism>
<evidence type="ECO:0000256" key="2">
    <source>
        <dbReference type="ARBA" id="ARBA00022801"/>
    </source>
</evidence>